<reference evidence="2" key="1">
    <citation type="submission" date="2012-06" db="EMBL/GenBank/DDBJ databases">
        <title>Complete sequence of chromosome of Desulfomonile tiedjei DSM 6799.</title>
        <authorList>
            <person name="Lucas S."/>
            <person name="Copeland A."/>
            <person name="Lapidus A."/>
            <person name="Glavina del Rio T."/>
            <person name="Dalin E."/>
            <person name="Tice H."/>
            <person name="Bruce D."/>
            <person name="Goodwin L."/>
            <person name="Pitluck S."/>
            <person name="Peters L."/>
            <person name="Ovchinnikova G."/>
            <person name="Zeytun A."/>
            <person name="Lu M."/>
            <person name="Kyrpides N."/>
            <person name="Mavromatis K."/>
            <person name="Ivanova N."/>
            <person name="Brettin T."/>
            <person name="Detter J.C."/>
            <person name="Han C."/>
            <person name="Larimer F."/>
            <person name="Land M."/>
            <person name="Hauser L."/>
            <person name="Markowitz V."/>
            <person name="Cheng J.-F."/>
            <person name="Hugenholtz P."/>
            <person name="Woyke T."/>
            <person name="Wu D."/>
            <person name="Spring S."/>
            <person name="Schroeder M."/>
            <person name="Brambilla E."/>
            <person name="Klenk H.-P."/>
            <person name="Eisen J.A."/>
        </authorList>
    </citation>
    <scope>NUCLEOTIDE SEQUENCE [LARGE SCALE GENOMIC DNA]</scope>
    <source>
        <strain evidence="2">ATCC 49306 / DSM 6799 / DCB-1</strain>
    </source>
</reference>
<evidence type="ECO:0000313" key="2">
    <source>
        <dbReference type="Proteomes" id="UP000006055"/>
    </source>
</evidence>
<dbReference type="AlphaFoldDB" id="I4C1T4"/>
<dbReference type="HOGENOM" id="CLU_3269115_0_0_7"/>
<evidence type="ECO:0000313" key="1">
    <source>
        <dbReference type="EMBL" id="AFM23525.1"/>
    </source>
</evidence>
<accession>I4C1T4</accession>
<dbReference type="EMBL" id="CP003360">
    <property type="protein sequence ID" value="AFM23525.1"/>
    <property type="molecule type" value="Genomic_DNA"/>
</dbReference>
<gene>
    <name evidence="1" type="ordered locus">Desti_0801</name>
</gene>
<dbReference type="Proteomes" id="UP000006055">
    <property type="component" value="Chromosome"/>
</dbReference>
<keyword evidence="2" id="KW-1185">Reference proteome</keyword>
<organism evidence="1 2">
    <name type="scientific">Desulfomonile tiedjei (strain ATCC 49306 / DSM 6799 / DCB-1)</name>
    <dbReference type="NCBI Taxonomy" id="706587"/>
    <lineage>
        <taxon>Bacteria</taxon>
        <taxon>Pseudomonadati</taxon>
        <taxon>Thermodesulfobacteriota</taxon>
        <taxon>Desulfomonilia</taxon>
        <taxon>Desulfomonilales</taxon>
        <taxon>Desulfomonilaceae</taxon>
        <taxon>Desulfomonile</taxon>
    </lineage>
</organism>
<protein>
    <submittedName>
        <fullName evidence="1">Uncharacterized protein</fullName>
    </submittedName>
</protein>
<name>I4C1T4_DESTA</name>
<sequence>MFTQVPLRWHTKCIIRVGTKGTILVTTYLTIQGVANALPSL</sequence>
<dbReference type="KEGG" id="dti:Desti_0801"/>
<proteinExistence type="predicted"/>